<feature type="domain" description="ABC transporter" evidence="4">
    <location>
        <begin position="9"/>
        <end position="242"/>
    </location>
</feature>
<accession>A0A3N2D2J9</accession>
<dbReference type="InterPro" id="IPR027417">
    <property type="entry name" value="P-loop_NTPase"/>
</dbReference>
<evidence type="ECO:0000313" key="6">
    <source>
        <dbReference type="Proteomes" id="UP000275356"/>
    </source>
</evidence>
<proteinExistence type="predicted"/>
<dbReference type="Proteomes" id="UP000275356">
    <property type="component" value="Unassembled WGS sequence"/>
</dbReference>
<dbReference type="RefSeq" id="WP_211339260.1">
    <property type="nucleotide sequence ID" value="NZ_RKHQ01000002.1"/>
</dbReference>
<gene>
    <name evidence="5" type="ORF">EDD28_3425</name>
</gene>
<dbReference type="Gene3D" id="3.40.50.300">
    <property type="entry name" value="P-loop containing nucleotide triphosphate hydrolases"/>
    <property type="match status" value="1"/>
</dbReference>
<dbReference type="PROSITE" id="PS00211">
    <property type="entry name" value="ABC_TRANSPORTER_1"/>
    <property type="match status" value="1"/>
</dbReference>
<keyword evidence="3 5" id="KW-0067">ATP-binding</keyword>
<dbReference type="AlphaFoldDB" id="A0A3N2D2J9"/>
<reference evidence="5 6" key="1">
    <citation type="submission" date="2018-11" db="EMBL/GenBank/DDBJ databases">
        <title>Sequencing the genomes of 1000 actinobacteria strains.</title>
        <authorList>
            <person name="Klenk H.-P."/>
        </authorList>
    </citation>
    <scope>NUCLEOTIDE SEQUENCE [LARGE SCALE GENOMIC DNA]</scope>
    <source>
        <strain evidence="5 6">DSM 13521</strain>
    </source>
</reference>
<keyword evidence="2" id="KW-0547">Nucleotide-binding</keyword>
<dbReference type="SMART" id="SM00382">
    <property type="entry name" value="AAA"/>
    <property type="match status" value="1"/>
</dbReference>
<dbReference type="InterPro" id="IPR003593">
    <property type="entry name" value="AAA+_ATPase"/>
</dbReference>
<dbReference type="Pfam" id="PF00005">
    <property type="entry name" value="ABC_tran"/>
    <property type="match status" value="1"/>
</dbReference>
<dbReference type="GO" id="GO:0016887">
    <property type="term" value="F:ATP hydrolysis activity"/>
    <property type="evidence" value="ECO:0007669"/>
    <property type="project" value="InterPro"/>
</dbReference>
<dbReference type="PROSITE" id="PS50893">
    <property type="entry name" value="ABC_TRANSPORTER_2"/>
    <property type="match status" value="1"/>
</dbReference>
<evidence type="ECO:0000256" key="3">
    <source>
        <dbReference type="ARBA" id="ARBA00022840"/>
    </source>
</evidence>
<dbReference type="SUPFAM" id="SSF52540">
    <property type="entry name" value="P-loop containing nucleoside triphosphate hydrolases"/>
    <property type="match status" value="1"/>
</dbReference>
<comment type="caution">
    <text evidence="5">The sequence shown here is derived from an EMBL/GenBank/DDBJ whole genome shotgun (WGS) entry which is preliminary data.</text>
</comment>
<evidence type="ECO:0000259" key="4">
    <source>
        <dbReference type="PROSITE" id="PS50893"/>
    </source>
</evidence>
<dbReference type="PANTHER" id="PTHR42734">
    <property type="entry name" value="METAL TRANSPORT SYSTEM ATP-BINDING PROTEIN TM_0124-RELATED"/>
    <property type="match status" value="1"/>
</dbReference>
<dbReference type="GO" id="GO:0005524">
    <property type="term" value="F:ATP binding"/>
    <property type="evidence" value="ECO:0007669"/>
    <property type="project" value="UniProtKB-KW"/>
</dbReference>
<sequence length="270" mass="28796">MSAPGEVVLSLADAGLRFGQRTLWDHLDLDVRAGEVVAVLGGNGTGKSSLLKVILGQVRLTSGSVRVLGRPVDGGSRRVGYVPQQTLATDALPLRGRDLVGLGLDGDRWGIGLPSRRRRRVVDDLLASVHAGGEADRRLGLLSGGEQQRMRMAQALAGDPRLLLCDEPLLSLDLAHQRVVCELVDESRRARDLGVLFVTHDVNPLLGIVDRVLYLAGGRFRVGTPDEVLRSDVLTDLYGSPVEVVRAQGRLVVVGGGDAAGHDHGDEGRP</sequence>
<evidence type="ECO:0000256" key="1">
    <source>
        <dbReference type="ARBA" id="ARBA00022448"/>
    </source>
</evidence>
<dbReference type="InterPro" id="IPR050153">
    <property type="entry name" value="Metal_Ion_Import_ABC"/>
</dbReference>
<evidence type="ECO:0000256" key="2">
    <source>
        <dbReference type="ARBA" id="ARBA00022741"/>
    </source>
</evidence>
<dbReference type="InterPro" id="IPR003439">
    <property type="entry name" value="ABC_transporter-like_ATP-bd"/>
</dbReference>
<keyword evidence="6" id="KW-1185">Reference proteome</keyword>
<dbReference type="EMBL" id="RKHQ01000002">
    <property type="protein sequence ID" value="ROR93996.1"/>
    <property type="molecule type" value="Genomic_DNA"/>
</dbReference>
<evidence type="ECO:0000313" key="5">
    <source>
        <dbReference type="EMBL" id="ROR93996.1"/>
    </source>
</evidence>
<name>A0A3N2D2J9_9MICO</name>
<organism evidence="5 6">
    <name type="scientific">Salana multivorans</name>
    <dbReference type="NCBI Taxonomy" id="120377"/>
    <lineage>
        <taxon>Bacteria</taxon>
        <taxon>Bacillati</taxon>
        <taxon>Actinomycetota</taxon>
        <taxon>Actinomycetes</taxon>
        <taxon>Micrococcales</taxon>
        <taxon>Beutenbergiaceae</taxon>
        <taxon>Salana</taxon>
    </lineage>
</organism>
<protein>
    <submittedName>
        <fullName evidence="5">Zinc/manganese transport system ATP-binding protein</fullName>
    </submittedName>
</protein>
<dbReference type="InterPro" id="IPR017871">
    <property type="entry name" value="ABC_transporter-like_CS"/>
</dbReference>
<keyword evidence="1" id="KW-0813">Transport</keyword>